<dbReference type="AlphaFoldDB" id="A0A9D1PHQ9"/>
<evidence type="ECO:0000259" key="4">
    <source>
        <dbReference type="Pfam" id="PF01814"/>
    </source>
</evidence>
<dbReference type="NCBIfam" id="NF033749">
    <property type="entry name" value="bact_hemeryth"/>
    <property type="match status" value="1"/>
</dbReference>
<gene>
    <name evidence="5" type="ORF">H9746_04120</name>
</gene>
<evidence type="ECO:0000256" key="3">
    <source>
        <dbReference type="ARBA" id="ARBA00023004"/>
    </source>
</evidence>
<dbReference type="InterPro" id="IPR012312">
    <property type="entry name" value="Hemerythrin-like"/>
</dbReference>
<feature type="domain" description="Hemerythrin-like" evidence="4">
    <location>
        <begin position="19"/>
        <end position="135"/>
    </location>
</feature>
<comment type="caution">
    <text evidence="5">The sequence shown here is derived from an EMBL/GenBank/DDBJ whole genome shotgun (WGS) entry which is preliminary data.</text>
</comment>
<evidence type="ECO:0000256" key="1">
    <source>
        <dbReference type="ARBA" id="ARBA00010587"/>
    </source>
</evidence>
<reference evidence="5" key="2">
    <citation type="submission" date="2021-04" db="EMBL/GenBank/DDBJ databases">
        <authorList>
            <person name="Gilroy R."/>
        </authorList>
    </citation>
    <scope>NUCLEOTIDE SEQUENCE</scope>
    <source>
        <strain evidence="5">CHK193-4272</strain>
    </source>
</reference>
<evidence type="ECO:0000256" key="2">
    <source>
        <dbReference type="ARBA" id="ARBA00022723"/>
    </source>
</evidence>
<protein>
    <submittedName>
        <fullName evidence="5">Hemerythrin family protein</fullName>
    </submittedName>
</protein>
<dbReference type="Pfam" id="PF01814">
    <property type="entry name" value="Hemerythrin"/>
    <property type="match status" value="1"/>
</dbReference>
<dbReference type="SUPFAM" id="SSF47188">
    <property type="entry name" value="Hemerythrin-like"/>
    <property type="match status" value="1"/>
</dbReference>
<dbReference type="Proteomes" id="UP000886808">
    <property type="component" value="Unassembled WGS sequence"/>
</dbReference>
<name>A0A9D1PHQ9_9FIRM</name>
<sequence>MTTSVNTNRYYMTPDIETGNELIDSEHVQIFDAVNELLDACSSGHGRDKIAQTAEFLAGYVSKHFSDEERLQKKYKYPNMEKHLKFHIKYKKDVADFVSRMKTEGATVQTLGELNGLASTLINHIRHEDKRLAAYIREKS</sequence>
<dbReference type="InterPro" id="IPR035938">
    <property type="entry name" value="Hemerythrin-like_sf"/>
</dbReference>
<dbReference type="InterPro" id="IPR012827">
    <property type="entry name" value="Hemerythrin_metal-bd"/>
</dbReference>
<keyword evidence="3" id="KW-0408">Iron</keyword>
<dbReference type="NCBIfam" id="TIGR02481">
    <property type="entry name" value="hemeryth_dom"/>
    <property type="match status" value="1"/>
</dbReference>
<accession>A0A9D1PHQ9</accession>
<proteinExistence type="inferred from homology"/>
<evidence type="ECO:0000313" key="5">
    <source>
        <dbReference type="EMBL" id="HIV62020.1"/>
    </source>
</evidence>
<dbReference type="EMBL" id="DXIE01000028">
    <property type="protein sequence ID" value="HIV62020.1"/>
    <property type="molecule type" value="Genomic_DNA"/>
</dbReference>
<dbReference type="Gene3D" id="1.20.120.50">
    <property type="entry name" value="Hemerythrin-like"/>
    <property type="match status" value="1"/>
</dbReference>
<reference evidence="5" key="1">
    <citation type="journal article" date="2021" name="PeerJ">
        <title>Extensive microbial diversity within the chicken gut microbiome revealed by metagenomics and culture.</title>
        <authorList>
            <person name="Gilroy R."/>
            <person name="Ravi A."/>
            <person name="Getino M."/>
            <person name="Pursley I."/>
            <person name="Horton D.L."/>
            <person name="Alikhan N.F."/>
            <person name="Baker D."/>
            <person name="Gharbi K."/>
            <person name="Hall N."/>
            <person name="Watson M."/>
            <person name="Adriaenssens E.M."/>
            <person name="Foster-Nyarko E."/>
            <person name="Jarju S."/>
            <person name="Secka A."/>
            <person name="Antonio M."/>
            <person name="Oren A."/>
            <person name="Chaudhuri R.R."/>
            <person name="La Ragione R."/>
            <person name="Hildebrand F."/>
            <person name="Pallen M.J."/>
        </authorList>
    </citation>
    <scope>NUCLEOTIDE SEQUENCE</scope>
    <source>
        <strain evidence="5">CHK193-4272</strain>
    </source>
</reference>
<keyword evidence="2" id="KW-0479">Metal-binding</keyword>
<dbReference type="CDD" id="cd12107">
    <property type="entry name" value="Hemerythrin"/>
    <property type="match status" value="1"/>
</dbReference>
<dbReference type="InterPro" id="IPR050669">
    <property type="entry name" value="Hemerythrin"/>
</dbReference>
<organism evidence="5 6">
    <name type="scientific">Candidatus Butyricicoccus avistercoris</name>
    <dbReference type="NCBI Taxonomy" id="2838518"/>
    <lineage>
        <taxon>Bacteria</taxon>
        <taxon>Bacillati</taxon>
        <taxon>Bacillota</taxon>
        <taxon>Clostridia</taxon>
        <taxon>Eubacteriales</taxon>
        <taxon>Butyricicoccaceae</taxon>
        <taxon>Butyricicoccus</taxon>
    </lineage>
</organism>
<dbReference type="GO" id="GO:0046872">
    <property type="term" value="F:metal ion binding"/>
    <property type="evidence" value="ECO:0007669"/>
    <property type="project" value="UniProtKB-KW"/>
</dbReference>
<dbReference type="PANTHER" id="PTHR37164:SF1">
    <property type="entry name" value="BACTERIOHEMERYTHRIN"/>
    <property type="match status" value="1"/>
</dbReference>
<comment type="similarity">
    <text evidence="1">Belongs to the hemerythrin family.</text>
</comment>
<dbReference type="PANTHER" id="PTHR37164">
    <property type="entry name" value="BACTERIOHEMERYTHRIN"/>
    <property type="match status" value="1"/>
</dbReference>
<evidence type="ECO:0000313" key="6">
    <source>
        <dbReference type="Proteomes" id="UP000886808"/>
    </source>
</evidence>